<dbReference type="PANTHER" id="PTHR38777:SF1">
    <property type="entry name" value="DNAK SUPPRESSOR PROTEIN"/>
    <property type="match status" value="1"/>
</dbReference>
<dbReference type="Proteomes" id="UP000183613">
    <property type="component" value="Unassembled WGS sequence"/>
</dbReference>
<keyword evidence="7" id="KW-1185">Reference proteome</keyword>
<dbReference type="OrthoDB" id="962301at2"/>
<sequence>MADIVDLANDYADEFLQRALEQRQRASASAVSASICVDCDEPIPVLRQEKVKGCQTCVNCQELRERRR</sequence>
<comment type="caution">
    <text evidence="6">The sequence shown here is derived from an EMBL/GenBank/DDBJ whole genome shotgun (WGS) entry which is preliminary data.</text>
</comment>
<dbReference type="Pfam" id="PF01258">
    <property type="entry name" value="zf-dskA_traR"/>
    <property type="match status" value="1"/>
</dbReference>
<dbReference type="RefSeq" id="WP_048358138.1">
    <property type="nucleotide sequence ID" value="NZ_FNUD01000002.1"/>
</dbReference>
<dbReference type="EMBL" id="FNUD01000002">
    <property type="protein sequence ID" value="SEE93115.1"/>
    <property type="molecule type" value="Genomic_DNA"/>
</dbReference>
<evidence type="ECO:0000256" key="4">
    <source>
        <dbReference type="PROSITE-ProRule" id="PRU00510"/>
    </source>
</evidence>
<dbReference type="InterPro" id="IPR000962">
    <property type="entry name" value="Znf_DskA_TraR"/>
</dbReference>
<evidence type="ECO:0000259" key="5">
    <source>
        <dbReference type="Pfam" id="PF01258"/>
    </source>
</evidence>
<organism evidence="6 7">
    <name type="scientific">Pseudomonas deceptionensis</name>
    <dbReference type="NCBI Taxonomy" id="882211"/>
    <lineage>
        <taxon>Bacteria</taxon>
        <taxon>Pseudomonadati</taxon>
        <taxon>Pseudomonadota</taxon>
        <taxon>Gammaproteobacteria</taxon>
        <taxon>Pseudomonadales</taxon>
        <taxon>Pseudomonadaceae</taxon>
        <taxon>Pseudomonas</taxon>
    </lineage>
</organism>
<evidence type="ECO:0000313" key="6">
    <source>
        <dbReference type="EMBL" id="SEE93115.1"/>
    </source>
</evidence>
<feature type="domain" description="Zinc finger DksA/TraR C4-type" evidence="5">
    <location>
        <begin position="34"/>
        <end position="66"/>
    </location>
</feature>
<name>A0A0J6J9Y9_PSEDM</name>
<protein>
    <submittedName>
        <fullName evidence="6">Phage/conjugal plasmid C-4 type zinc finger protein, TraR family</fullName>
    </submittedName>
</protein>
<dbReference type="GO" id="GO:0008270">
    <property type="term" value="F:zinc ion binding"/>
    <property type="evidence" value="ECO:0007669"/>
    <property type="project" value="UniProtKB-KW"/>
</dbReference>
<keyword evidence="1" id="KW-0479">Metal-binding</keyword>
<dbReference type="GO" id="GO:1900378">
    <property type="term" value="P:positive regulation of secondary metabolite biosynthetic process"/>
    <property type="evidence" value="ECO:0007669"/>
    <property type="project" value="TreeGrafter"/>
</dbReference>
<proteinExistence type="predicted"/>
<evidence type="ECO:0000256" key="3">
    <source>
        <dbReference type="ARBA" id="ARBA00022833"/>
    </source>
</evidence>
<dbReference type="PANTHER" id="PTHR38777">
    <property type="entry name" value="FELS-2 PROPHAGE PROTEIN"/>
    <property type="match status" value="1"/>
</dbReference>
<keyword evidence="2" id="KW-0863">Zinc-finger</keyword>
<evidence type="ECO:0000256" key="1">
    <source>
        <dbReference type="ARBA" id="ARBA00022723"/>
    </source>
</evidence>
<dbReference type="SUPFAM" id="SSF57716">
    <property type="entry name" value="Glucocorticoid receptor-like (DNA-binding domain)"/>
    <property type="match status" value="1"/>
</dbReference>
<dbReference type="AlphaFoldDB" id="A0A0J6J9Y9"/>
<dbReference type="PROSITE" id="PS51128">
    <property type="entry name" value="ZF_DKSA_2"/>
    <property type="match status" value="1"/>
</dbReference>
<dbReference type="PATRIC" id="fig|882211.3.peg.166"/>
<evidence type="ECO:0000256" key="2">
    <source>
        <dbReference type="ARBA" id="ARBA00022771"/>
    </source>
</evidence>
<feature type="zinc finger region" description="dksA C4-type" evidence="4">
    <location>
        <begin position="36"/>
        <end position="60"/>
    </location>
</feature>
<reference evidence="6" key="1">
    <citation type="submission" date="2016-10" db="EMBL/GenBank/DDBJ databases">
        <authorList>
            <person name="Varghese N."/>
            <person name="Submissions S."/>
        </authorList>
    </citation>
    <scope>NUCLEOTIDE SEQUENCE [LARGE SCALE GENOMIC DNA]</scope>
    <source>
        <strain evidence="6">LMG 25555</strain>
    </source>
</reference>
<keyword evidence="3" id="KW-0862">Zinc</keyword>
<evidence type="ECO:0000313" key="7">
    <source>
        <dbReference type="Proteomes" id="UP000183613"/>
    </source>
</evidence>
<gene>
    <name evidence="6" type="ORF">SAMN04489800_2904</name>
</gene>
<dbReference type="NCBIfam" id="TIGR02419">
    <property type="entry name" value="C4_traR_proteo"/>
    <property type="match status" value="1"/>
</dbReference>
<accession>A0A0J6J9Y9</accession>
<dbReference type="InterPro" id="IPR012783">
    <property type="entry name" value="Znf_C4_TraR"/>
</dbReference>